<dbReference type="RefSeq" id="WP_148578710.1">
    <property type="nucleotide sequence ID" value="NZ_SDKK01000007.1"/>
</dbReference>
<gene>
    <name evidence="2" type="ORF">ETQ85_08995</name>
</gene>
<dbReference type="Proteomes" id="UP000389128">
    <property type="component" value="Unassembled WGS sequence"/>
</dbReference>
<dbReference type="EMBL" id="SDKK01000007">
    <property type="protein sequence ID" value="TYC59689.1"/>
    <property type="molecule type" value="Genomic_DNA"/>
</dbReference>
<comment type="caution">
    <text evidence="2">The sequence shown here is derived from an EMBL/GenBank/DDBJ whole genome shotgun (WGS) entry which is preliminary data.</text>
</comment>
<proteinExistence type="predicted"/>
<sequence length="193" mass="21015">MMHSDITSRPTYRALEPDLAGSKHLLVIEGETLLTGRLEALTDTFAPVNDKLHTWLVGAPTASSGPGKVWHLEKLVDVLDLFACATRDYGMGDRLYVQGTEPFLWSVTTAASIIGFGPNQVQLHHAGSLRRRVWCTHCHTLTENVTASIVPCAGCGRHLLVRDHFSRRLGAFMGVMIDAEAPGAIPAIEEAFA</sequence>
<dbReference type="InterPro" id="IPR048037">
    <property type="entry name" value="DmmA-like_C"/>
</dbReference>
<organism evidence="2 3">
    <name type="scientific">Zoogloea oleivorans</name>
    <dbReference type="NCBI Taxonomy" id="1552750"/>
    <lineage>
        <taxon>Bacteria</taxon>
        <taxon>Pseudomonadati</taxon>
        <taxon>Pseudomonadota</taxon>
        <taxon>Betaproteobacteria</taxon>
        <taxon>Rhodocyclales</taxon>
        <taxon>Zoogloeaceae</taxon>
        <taxon>Zoogloea</taxon>
    </lineage>
</organism>
<evidence type="ECO:0000313" key="2">
    <source>
        <dbReference type="EMBL" id="TYC59689.1"/>
    </source>
</evidence>
<dbReference type="NCBIfam" id="NF041259">
    <property type="entry name" value="mono_DmmA_fam"/>
    <property type="match status" value="1"/>
</dbReference>
<dbReference type="Pfam" id="PF22289">
    <property type="entry name" value="DmmA-like_C"/>
    <property type="match status" value="1"/>
</dbReference>
<evidence type="ECO:0000259" key="1">
    <source>
        <dbReference type="Pfam" id="PF22289"/>
    </source>
</evidence>
<dbReference type="AlphaFoldDB" id="A0A6C2D1Y6"/>
<reference evidence="2 3" key="1">
    <citation type="submission" date="2019-01" db="EMBL/GenBank/DDBJ databases">
        <title>Zoogloea oleivorans genome sequencing and assembly.</title>
        <authorList>
            <person name="Tancsics A."/>
            <person name="Farkas M."/>
            <person name="Kriszt B."/>
            <person name="Maroti G."/>
            <person name="Horvath B."/>
        </authorList>
    </citation>
    <scope>NUCLEOTIDE SEQUENCE [LARGE SCALE GENOMIC DNA]</scope>
    <source>
        <strain evidence="2 3">Buc</strain>
    </source>
</reference>
<name>A0A6C2D1Y6_9RHOO</name>
<dbReference type="OrthoDB" id="6955242at2"/>
<protein>
    <recommendedName>
        <fullName evidence="1">Dimethylamine monooxygenase subunit DmmA-like C-terminal domain-containing protein</fullName>
    </recommendedName>
</protein>
<evidence type="ECO:0000313" key="3">
    <source>
        <dbReference type="Proteomes" id="UP000389128"/>
    </source>
</evidence>
<feature type="domain" description="Dimethylamine monooxygenase subunit DmmA-like C-terminal" evidence="1">
    <location>
        <begin position="132"/>
        <end position="175"/>
    </location>
</feature>
<accession>A0A6C2D1Y6</accession>
<keyword evidence="3" id="KW-1185">Reference proteome</keyword>